<dbReference type="NCBIfam" id="NF047352">
    <property type="entry name" value="P_loop_sacsin"/>
    <property type="match status" value="1"/>
</dbReference>
<dbReference type="SUPFAM" id="SSF55874">
    <property type="entry name" value="ATPase domain of HSP90 chaperone/DNA topoisomerase II/histidine kinase"/>
    <property type="match status" value="1"/>
</dbReference>
<evidence type="ECO:0000259" key="1">
    <source>
        <dbReference type="Pfam" id="PF13020"/>
    </source>
</evidence>
<dbReference type="Pfam" id="PF25794">
    <property type="entry name" value="SACS"/>
    <property type="match status" value="1"/>
</dbReference>
<keyword evidence="4" id="KW-1185">Reference proteome</keyword>
<dbReference type="AlphaFoldDB" id="K4IJ13"/>
<dbReference type="InterPro" id="IPR036890">
    <property type="entry name" value="HATPase_C_sf"/>
</dbReference>
<proteinExistence type="predicted"/>
<accession>K4IJ13</accession>
<dbReference type="PANTHER" id="PTHR32387:SF0">
    <property type="entry name" value="PROTEIN NO VEIN"/>
    <property type="match status" value="1"/>
</dbReference>
<gene>
    <name evidence="3" type="ordered locus">P700755_003956</name>
</gene>
<dbReference type="InterPro" id="IPR052957">
    <property type="entry name" value="Auxin_embryo_med"/>
</dbReference>
<dbReference type="PANTHER" id="PTHR32387">
    <property type="entry name" value="WU:FJ29H11"/>
    <property type="match status" value="1"/>
</dbReference>
<dbReference type="eggNOG" id="COG4249">
    <property type="taxonomic scope" value="Bacteria"/>
</dbReference>
<dbReference type="Proteomes" id="UP000008514">
    <property type="component" value="Chromosome"/>
</dbReference>
<keyword evidence="3" id="KW-0547">Nucleotide-binding</keyword>
<reference evidence="3" key="2">
    <citation type="submission" date="2012-09" db="EMBL/GenBank/DDBJ databases">
        <title>The complete sequence of Psychroflexus torquis an extreme psychrophile from sea-ice that is stimulated by light.</title>
        <authorList>
            <person name="Feng S."/>
            <person name="Powell S.M."/>
            <person name="Bowman J.P."/>
        </authorList>
    </citation>
    <scope>NUCLEOTIDE SEQUENCE [LARGE SCALE GENOMIC DNA]</scope>
    <source>
        <strain evidence="3">ATCC 700755</strain>
    </source>
</reference>
<evidence type="ECO:0000259" key="2">
    <source>
        <dbReference type="Pfam" id="PF25794"/>
    </source>
</evidence>
<reference evidence="3" key="1">
    <citation type="submission" date="2006-03" db="EMBL/GenBank/DDBJ databases">
        <authorList>
            <person name="Bowman J."/>
            <person name="Ferriera S."/>
            <person name="Johnson J."/>
            <person name="Kravitz S."/>
            <person name="Halpern A."/>
            <person name="Remington K."/>
            <person name="Beeson K."/>
            <person name="Tran B."/>
            <person name="Rogers Y.-H."/>
            <person name="Friedman R."/>
            <person name="Venter J.C."/>
        </authorList>
    </citation>
    <scope>NUCLEOTIDE SEQUENCE [LARGE SCALE GENOMIC DNA]</scope>
    <source>
        <strain evidence="3">ATCC 700755</strain>
    </source>
</reference>
<name>K4IJ13_PSYTT</name>
<evidence type="ECO:0000313" key="4">
    <source>
        <dbReference type="Proteomes" id="UP000008514"/>
    </source>
</evidence>
<dbReference type="STRING" id="313595.P700755_003956"/>
<evidence type="ECO:0000313" key="3">
    <source>
        <dbReference type="EMBL" id="AFU70527.1"/>
    </source>
</evidence>
<dbReference type="Pfam" id="PF13020">
    <property type="entry name" value="NOV_C"/>
    <property type="match status" value="1"/>
</dbReference>
<keyword evidence="3" id="KW-0067">ATP-binding</keyword>
<sequence length="1254" mass="146033">MIEKKIIQELEKQKSNYTSPESAQDQANSLESLSSDIYTDSKRFIYELIQNADDASSNSRELDILLKVVDNYLIISHQGEKFSEIDIESICSVGDGNKKGDTNKTGFKGIGFKSVFSHSDYVKINSGNYCFKFDKSHWQGHWNSEWQNQKEWRDGREKKEKETTIKMPWQIIPIWSEIEQLFSFVKSYNVSTIIKFEDTSKLEKELLELFSNTQILLFLRCQNVKITVEGNKPFVIEKIKENNTVKLKQNNKILSEWLLKSFTFIVDKSTTELIKNDARIPKKLRLATKTEISLAVQIDKGKIKTINKDNRLIFTYLPTSVNYDFPFLVNASFITDAGRQHIHEDLQWNIWLFKQIPIKLFEWLTELTQTSFKEDILKLIPKKFTSSSELKQSFNQGFDKAVSRFEFLPNENNILLKVSNSIFDDTNISKFLDPKIIIDFINSKRDTVYTIDSFIPKLEPVSTLERLGVEKFDIDSLSNLLASKFFIANHKRKENYSLITFLNNQSERFSKGDEQNHWNQKLQNTSFIFDENKKLKSPKRIYFPAVEFTDEFSDEISIVHSKTMEEIESNHRIKQWLVYLGVKEPSDNSFIEKTIIGNEDFITKDNAIEVGRYLFNNHKNREFMDNLYDDLKSIKILTKEGNLIEAQSAFLPDYYQPELKLESVYEKDFYISEDYLKGSELKSEWKTFFIKISIKESINWSKKTINRSDLESNYPEYFGTIPSGAPNQTWGYLNPFSRYDHQMISFIECANQFSFSVTFWDAILSQNLEIKKGPIDTGSGFSKRSIESLNNWIMKNSPIFPTSQKNCLPAKEVFNSMIPEVKKIAGKYLPVFDFEGVIPEEWLDYLEFKSTFQLDDYLLILTAIWKDTSADEEQKKENKKRIEHIYKIISNSFLGYADKLEDWSISNKLLAKDGKTFFAPNDLSVVTAEGFKASNLAFCDEKDENIVELLKIFGVSIIDTVKARISNSQTEIQDLKNQLNHILPLIAIVSVEKSRSKKDWEIEYDRLKTKLTNIRFLETTEIWLSYGNEADEQKKSSWAEGNDFYYVGNWYKPRVLDSLIEPIGVFLNIRYAERLLSVLLSDSFIEGIEYIKEKFGDEAINLIPDELLNPEESEITIPNTGNRIYNQSDEDLGHKGELFVFEELKNIYSNKFNKEVTETDEGFKIDSGVKVIWRNKQTKTTFDHDFKVSENGNDIFIDSKATPYNQKIEKVAFYISPNEFRLMESVDKYLIARVFEVTSNPSMKFIKMNIDNLN</sequence>
<dbReference type="OrthoDB" id="1062081at2"/>
<dbReference type="Gene3D" id="3.30.565.10">
    <property type="entry name" value="Histidine kinase-like ATPase, C-terminal domain"/>
    <property type="match status" value="1"/>
</dbReference>
<dbReference type="InterPro" id="IPR058210">
    <property type="entry name" value="SACS/Nov_dom"/>
</dbReference>
<dbReference type="EMBL" id="CP003879">
    <property type="protein sequence ID" value="AFU70527.1"/>
    <property type="molecule type" value="Genomic_DNA"/>
</dbReference>
<protein>
    <submittedName>
        <fullName evidence="3">ATP-binding protein, putative</fullName>
    </submittedName>
</protein>
<dbReference type="InterPro" id="IPR024975">
    <property type="entry name" value="NOV_C"/>
</dbReference>
<dbReference type="HOGENOM" id="CLU_265459_0_0_10"/>
<dbReference type="GO" id="GO:0005524">
    <property type="term" value="F:ATP binding"/>
    <property type="evidence" value="ECO:0007669"/>
    <property type="project" value="UniProtKB-KW"/>
</dbReference>
<dbReference type="KEGG" id="ptq:P700755_003956"/>
<dbReference type="RefSeq" id="WP_015026060.1">
    <property type="nucleotide sequence ID" value="NC_018721.1"/>
</dbReference>
<organism evidence="3 4">
    <name type="scientific">Psychroflexus torquis (strain ATCC 700755 / CIP 106069 / ACAM 623)</name>
    <dbReference type="NCBI Taxonomy" id="313595"/>
    <lineage>
        <taxon>Bacteria</taxon>
        <taxon>Pseudomonadati</taxon>
        <taxon>Bacteroidota</taxon>
        <taxon>Flavobacteriia</taxon>
        <taxon>Flavobacteriales</taxon>
        <taxon>Flavobacteriaceae</taxon>
        <taxon>Psychroflexus</taxon>
    </lineage>
</organism>
<feature type="domain" description="Sacsin/Nov" evidence="2">
    <location>
        <begin position="38"/>
        <end position="160"/>
    </location>
</feature>
<feature type="domain" description="Protein NO VEIN C-terminal" evidence="1">
    <location>
        <begin position="1162"/>
        <end position="1245"/>
    </location>
</feature>